<feature type="compositionally biased region" description="Low complexity" evidence="1">
    <location>
        <begin position="287"/>
        <end position="297"/>
    </location>
</feature>
<dbReference type="Proteomes" id="UP000287033">
    <property type="component" value="Unassembled WGS sequence"/>
</dbReference>
<accession>A0A401S3A4</accession>
<evidence type="ECO:0000259" key="2">
    <source>
        <dbReference type="PROSITE" id="PS50181"/>
    </source>
</evidence>
<dbReference type="SMART" id="SM00256">
    <property type="entry name" value="FBOX"/>
    <property type="match status" value="1"/>
</dbReference>
<feature type="compositionally biased region" description="Basic and acidic residues" evidence="1">
    <location>
        <begin position="934"/>
        <end position="944"/>
    </location>
</feature>
<proteinExistence type="predicted"/>
<dbReference type="CDD" id="cd22139">
    <property type="entry name" value="F-box_unchar"/>
    <property type="match status" value="1"/>
</dbReference>
<dbReference type="InterPro" id="IPR032675">
    <property type="entry name" value="LRR_dom_sf"/>
</dbReference>
<dbReference type="GO" id="GO:0031146">
    <property type="term" value="P:SCF-dependent proteasomal ubiquitin-dependent protein catabolic process"/>
    <property type="evidence" value="ECO:0007669"/>
    <property type="project" value="TreeGrafter"/>
</dbReference>
<evidence type="ECO:0000313" key="4">
    <source>
        <dbReference type="Proteomes" id="UP000287033"/>
    </source>
</evidence>
<sequence>MHLPRPFTKSCAELPGGTTCPQPWKRLDTQGDVEPVACLAAVERGTPALSLVCVFKSQVSVDRARVRRLQNMFTAARTSKHLNAETILKTDTPRTRELKTLRAKRLAYFVGPNHDCTNISAADSSSEAIDIQESFEHNVSYPPKENLPNAEDKIKVFGFNESVQHTRFQHKEKDHHSDLEPSLALSRNDKAIICLPKPDYNLLQNPTVSEIQKLRHILSWAQKILKNSEKDMTIPIFQNTCALNEKDFVSHMDSDTKQSSTFHYSQDTDRSIHTNSSTERLGGSHYSADASRSSDSSSSLDLLRTRRTLVQNSSLVTRLVEEQRNLIDSDYSSKGHTFDNNSWKGLFSEEENAHGDNVSKNNWKIRSVEEGKVPETPLELMANKNHHFMISDMCALNRDKYFWSPLESNSDEDNVSGSSERMESTRAVTLKKLSAACCYTSNQLTSPESISQLNTTEHSASSLCDNGKCNFTWEPLESKEYLSAGNHKVSTEDSATAGFSEVLLNLENARFESQPAIPKLDPSTICEGTTVIPNEATSANDVSEGTKIVSNFQEGLWVEQFSEEPRNLNFTNGSEALLLNSSVSPKCVSGKILDKGVTQNLLALRSDPLKKETNHNHDENEIRQKIIDYQPPSTLMSSPSSLLLSSDSSYSQESNPRFIKEQTNGGEKDQIMDEYSESLFPVSNLIKFCPTCASGNSSTDNWCMECGCVLIGITPQFNSIASNVDEISSWNHRESSMQNKSDMLLAKAIAASDEYSDIVDSDQINSWKYSTVFSETSDPQLNTYDKYLLYMEHLQKIRGQHQAKEQQPTDVLLVKENGNQKEVDKTINCCGKQEMAKYNTVSFKASACFSGFPDKNQLDDGQDSEGMPMIKPDIGALWSEEICIIPEASVLHCTPESKDIQQINPVETAKNIEQRVLLKHTIGSEQAKQISTEGENKKLTSKDVKPRRRASIQSRLNEYKRCWEKSSIAWSSYAYGALKPRSTNTNRPRSADDCQKFRKDTALHNGSSAGLTTTNKVSSRQLTKRPIGQGADDNLLWLYLPDEIWIRIFTLLSHQDLCQVAQVCHCFYRLANDEALWKIIQIENCSCLNDDRLANIGRHHPQSLRLYRCNDRRKCISTSGIKKLFSHCKDSLQELNVTSCSGPVLTGDTILLCASAVCLKLTSVDVSWTAATSRGIIALAQACSSLRRLLVNGCQLTDESIKVLTEKHKTSLKELEVFGCHELSAHCLSFMAQVHDRVVHHIVRQCPKMDRLTLSFCPQLTDVSLFEIGTYLPTIRYLDVSGCKKITDTGVQALAMSCHKLQYLDLSSTTTSKIGICLLAVYCNQNLECVKLSFCKEITEDTIKKLCKNCRRLKLLHLYGCHSIHNLKAIQDVNKQVKLHHDFPLSTVTNQGC</sequence>
<dbReference type="PROSITE" id="PS50181">
    <property type="entry name" value="FBOX"/>
    <property type="match status" value="1"/>
</dbReference>
<dbReference type="OrthoDB" id="10257471at2759"/>
<organism evidence="3 4">
    <name type="scientific">Chiloscyllium punctatum</name>
    <name type="common">Brownbanded bambooshark</name>
    <name type="synonym">Hemiscyllium punctatum</name>
    <dbReference type="NCBI Taxonomy" id="137246"/>
    <lineage>
        <taxon>Eukaryota</taxon>
        <taxon>Metazoa</taxon>
        <taxon>Chordata</taxon>
        <taxon>Craniata</taxon>
        <taxon>Vertebrata</taxon>
        <taxon>Chondrichthyes</taxon>
        <taxon>Elasmobranchii</taxon>
        <taxon>Galeomorphii</taxon>
        <taxon>Galeoidea</taxon>
        <taxon>Orectolobiformes</taxon>
        <taxon>Hemiscylliidae</taxon>
        <taxon>Chiloscyllium</taxon>
    </lineage>
</organism>
<comment type="caution">
    <text evidence="3">The sequence shown here is derived from an EMBL/GenBank/DDBJ whole genome shotgun (WGS) entry which is preliminary data.</text>
</comment>
<dbReference type="Pfam" id="PF12937">
    <property type="entry name" value="F-box-like"/>
    <property type="match status" value="1"/>
</dbReference>
<dbReference type="PANTHER" id="PTHR13318">
    <property type="entry name" value="PARTNER OF PAIRED, ISOFORM B-RELATED"/>
    <property type="match status" value="1"/>
</dbReference>
<feature type="domain" description="F-box" evidence="2">
    <location>
        <begin position="1034"/>
        <end position="1080"/>
    </location>
</feature>
<feature type="region of interest" description="Disordered" evidence="1">
    <location>
        <begin position="258"/>
        <end position="297"/>
    </location>
</feature>
<dbReference type="InterPro" id="IPR006553">
    <property type="entry name" value="Leu-rich_rpt_Cys-con_subtyp"/>
</dbReference>
<dbReference type="Gene3D" id="1.20.1280.50">
    <property type="match status" value="1"/>
</dbReference>
<dbReference type="Gene3D" id="3.80.10.10">
    <property type="entry name" value="Ribonuclease Inhibitor"/>
    <property type="match status" value="2"/>
</dbReference>
<evidence type="ECO:0000256" key="1">
    <source>
        <dbReference type="SAM" id="MobiDB-lite"/>
    </source>
</evidence>
<gene>
    <name evidence="3" type="ORF">chiPu_0003290</name>
</gene>
<dbReference type="PANTHER" id="PTHR13318:SF190">
    <property type="entry name" value="PARTNER OF PAIRED, ISOFORM B"/>
    <property type="match status" value="1"/>
</dbReference>
<evidence type="ECO:0000313" key="3">
    <source>
        <dbReference type="EMBL" id="GCC24887.1"/>
    </source>
</evidence>
<name>A0A401S3A4_CHIPU</name>
<dbReference type="InterPro" id="IPR001611">
    <property type="entry name" value="Leu-rich_rpt"/>
</dbReference>
<dbReference type="OMA" id="PRSTNTN"/>
<feature type="region of interest" description="Disordered" evidence="1">
    <location>
        <begin position="926"/>
        <end position="947"/>
    </location>
</feature>
<dbReference type="EMBL" id="BEZZ01000070">
    <property type="protein sequence ID" value="GCC24887.1"/>
    <property type="molecule type" value="Genomic_DNA"/>
</dbReference>
<protein>
    <recommendedName>
        <fullName evidence="2">F-box domain-containing protein</fullName>
    </recommendedName>
</protein>
<dbReference type="SUPFAM" id="SSF52047">
    <property type="entry name" value="RNI-like"/>
    <property type="match status" value="1"/>
</dbReference>
<reference evidence="3 4" key="1">
    <citation type="journal article" date="2018" name="Nat. Ecol. Evol.">
        <title>Shark genomes provide insights into elasmobranch evolution and the origin of vertebrates.</title>
        <authorList>
            <person name="Hara Y"/>
            <person name="Yamaguchi K"/>
            <person name="Onimaru K"/>
            <person name="Kadota M"/>
            <person name="Koyanagi M"/>
            <person name="Keeley SD"/>
            <person name="Tatsumi K"/>
            <person name="Tanaka K"/>
            <person name="Motone F"/>
            <person name="Kageyama Y"/>
            <person name="Nozu R"/>
            <person name="Adachi N"/>
            <person name="Nishimura O"/>
            <person name="Nakagawa R"/>
            <person name="Tanegashima C"/>
            <person name="Kiyatake I"/>
            <person name="Matsumoto R"/>
            <person name="Murakumo K"/>
            <person name="Nishida K"/>
            <person name="Terakita A"/>
            <person name="Kuratani S"/>
            <person name="Sato K"/>
            <person name="Hyodo S Kuraku.S."/>
        </authorList>
    </citation>
    <scope>NUCLEOTIDE SEQUENCE [LARGE SCALE GENOMIC DNA]</scope>
</reference>
<dbReference type="SMART" id="SM00367">
    <property type="entry name" value="LRR_CC"/>
    <property type="match status" value="7"/>
</dbReference>
<keyword evidence="4" id="KW-1185">Reference proteome</keyword>
<dbReference type="Pfam" id="PF13516">
    <property type="entry name" value="LRR_6"/>
    <property type="match status" value="1"/>
</dbReference>
<dbReference type="InterPro" id="IPR001810">
    <property type="entry name" value="F-box_dom"/>
</dbReference>
<dbReference type="STRING" id="137246.A0A401S3A4"/>
<dbReference type="GO" id="GO:0019005">
    <property type="term" value="C:SCF ubiquitin ligase complex"/>
    <property type="evidence" value="ECO:0007669"/>
    <property type="project" value="TreeGrafter"/>
</dbReference>